<dbReference type="RefSeq" id="YP_009448737.1">
    <property type="nucleotide sequence ID" value="NC_036594.1"/>
</dbReference>
<sequence length="59" mass="6921">MEEDRCQLCKTFTDKIVYYGPKYDGDDNYIGYLCYTCSLEKRVSELESKVKMLLAHLSL</sequence>
<dbReference type="Proteomes" id="UP000236316">
    <property type="component" value="Segment"/>
</dbReference>
<dbReference type="KEGG" id="vg:35382330"/>
<protein>
    <submittedName>
        <fullName evidence="1">Protein kinase</fullName>
    </submittedName>
</protein>
<keyword evidence="2" id="KW-1185">Reference proteome</keyword>
<accession>A0A2I2L4F4</accession>
<dbReference type="GeneID" id="35382330"/>
<dbReference type="EMBL" id="LT906555">
    <property type="protein sequence ID" value="SNW62435.1"/>
    <property type="molecule type" value="Genomic_DNA"/>
</dbReference>
<evidence type="ECO:0000313" key="1">
    <source>
        <dbReference type="EMBL" id="SNW62435.1"/>
    </source>
</evidence>
<name>A0A2I2L4F4_9VIRU</name>
<proteinExistence type="predicted"/>
<dbReference type="GO" id="GO:0016301">
    <property type="term" value="F:kinase activity"/>
    <property type="evidence" value="ECO:0007669"/>
    <property type="project" value="UniProtKB-KW"/>
</dbReference>
<gene>
    <name evidence="1" type="ORF">ORPV_531</name>
</gene>
<organism evidence="1">
    <name type="scientific">Orpheovirus IHUMI-LCC2</name>
    <dbReference type="NCBI Taxonomy" id="2023057"/>
    <lineage>
        <taxon>Viruses</taxon>
        <taxon>Varidnaviria</taxon>
        <taxon>Bamfordvirae</taxon>
        <taxon>Nucleocytoviricota</taxon>
        <taxon>Megaviricetes</taxon>
        <taxon>Pimascovirales</taxon>
        <taxon>Ocovirineae</taxon>
        <taxon>Orpheoviridae</taxon>
        <taxon>Alphaorpheovirus</taxon>
        <taxon>Alphaorpheovirus massiliense</taxon>
    </lineage>
</organism>
<keyword evidence="1" id="KW-0418">Kinase</keyword>
<reference evidence="1" key="1">
    <citation type="submission" date="2017-08" db="EMBL/GenBank/DDBJ databases">
        <authorList>
            <consortium name="Urmite Genomes"/>
        </authorList>
    </citation>
    <scope>NUCLEOTIDE SEQUENCE [LARGE SCALE GENOMIC DNA]</scope>
    <source>
        <strain evidence="1">IHUMI-LCC2</strain>
    </source>
</reference>
<evidence type="ECO:0000313" key="2">
    <source>
        <dbReference type="Proteomes" id="UP000236316"/>
    </source>
</evidence>
<keyword evidence="1" id="KW-0808">Transferase</keyword>